<evidence type="ECO:0000313" key="4">
    <source>
        <dbReference type="Proteomes" id="UP000433876"/>
    </source>
</evidence>
<keyword evidence="1" id="KW-0175">Coiled coil</keyword>
<feature type="compositionally biased region" description="Low complexity" evidence="2">
    <location>
        <begin position="123"/>
        <end position="143"/>
    </location>
</feature>
<evidence type="ECO:0000313" key="3">
    <source>
        <dbReference type="EMBL" id="KAA8635679.1"/>
    </source>
</evidence>
<accession>A0A8S9A1C2</accession>
<comment type="caution">
    <text evidence="3">The sequence shown here is derived from an EMBL/GenBank/DDBJ whole genome shotgun (WGS) entry which is preliminary data.</text>
</comment>
<proteinExistence type="predicted"/>
<sequence>MTESSPETPLLPKIPCTCPRGSECSLRCYALLPDIRPYYSSDLDSSQQLQNYRLRLKQRIRTAFDHLHSLFQSFISSSDNSSTTTSSTSSPSISPSPDRDAAAAAAAAARHLRPSSYLKKWNSSTEGQDSSISSTSTSTSASSDVDIPTPNLVLQCLQTLVDRSRNRNQRLNTQLAEATAEDMEPLPISLFELRARVLFDTLITDYEFFLMDLVPYYREDWLVEGRGRCLMAEFVGEITRTEKKLGRWIGNIL</sequence>
<feature type="coiled-coil region" evidence="1">
    <location>
        <begin position="154"/>
        <end position="181"/>
    </location>
</feature>
<dbReference type="VEuPathDB" id="FungiDB:SMAC_03259"/>
<dbReference type="AlphaFoldDB" id="A0A8S9A1C2"/>
<dbReference type="EMBL" id="NMPR01000010">
    <property type="protein sequence ID" value="KAA8635679.1"/>
    <property type="molecule type" value="Genomic_DNA"/>
</dbReference>
<gene>
    <name evidence="3" type="ORF">SMACR_03259</name>
</gene>
<organism evidence="3 4">
    <name type="scientific">Sordaria macrospora</name>
    <dbReference type="NCBI Taxonomy" id="5147"/>
    <lineage>
        <taxon>Eukaryota</taxon>
        <taxon>Fungi</taxon>
        <taxon>Dikarya</taxon>
        <taxon>Ascomycota</taxon>
        <taxon>Pezizomycotina</taxon>
        <taxon>Sordariomycetes</taxon>
        <taxon>Sordariomycetidae</taxon>
        <taxon>Sordariales</taxon>
        <taxon>Sordariaceae</taxon>
        <taxon>Sordaria</taxon>
    </lineage>
</organism>
<protein>
    <submittedName>
        <fullName evidence="3">Uncharacterized protein</fullName>
    </submittedName>
</protein>
<name>A0A8S9A1C2_SORMA</name>
<dbReference type="OMA" id="PYYREDW"/>
<evidence type="ECO:0000256" key="2">
    <source>
        <dbReference type="SAM" id="MobiDB-lite"/>
    </source>
</evidence>
<dbReference type="Proteomes" id="UP000433876">
    <property type="component" value="Unassembled WGS sequence"/>
</dbReference>
<feature type="region of interest" description="Disordered" evidence="2">
    <location>
        <begin position="120"/>
        <end position="145"/>
    </location>
</feature>
<evidence type="ECO:0000256" key="1">
    <source>
        <dbReference type="SAM" id="Coils"/>
    </source>
</evidence>
<reference evidence="3 4" key="1">
    <citation type="submission" date="2017-07" db="EMBL/GenBank/DDBJ databases">
        <title>Genome sequence of the Sordaria macrospora wild type strain R19027.</title>
        <authorList>
            <person name="Nowrousian M."/>
            <person name="Teichert I."/>
            <person name="Kueck U."/>
        </authorList>
    </citation>
    <scope>NUCLEOTIDE SEQUENCE [LARGE SCALE GENOMIC DNA]</scope>
    <source>
        <strain evidence="3 4">R19027</strain>
        <tissue evidence="3">Mycelium</tissue>
    </source>
</reference>
<feature type="region of interest" description="Disordered" evidence="2">
    <location>
        <begin position="76"/>
        <end position="106"/>
    </location>
</feature>